<reference evidence="2" key="1">
    <citation type="submission" date="2013-01" db="EMBL/GenBank/DDBJ databases">
        <title>Draft Genome Sequence of a Mulberry Tree, Morus notabilis C.K. Schneid.</title>
        <authorList>
            <person name="He N."/>
            <person name="Zhao S."/>
        </authorList>
    </citation>
    <scope>NUCLEOTIDE SEQUENCE</scope>
</reference>
<dbReference type="EMBL" id="KE345800">
    <property type="protein sequence ID" value="EXC16762.1"/>
    <property type="molecule type" value="Genomic_DNA"/>
</dbReference>
<protein>
    <submittedName>
        <fullName evidence="1">Uncharacterized protein</fullName>
    </submittedName>
</protein>
<dbReference type="AlphaFoldDB" id="W9S5T4"/>
<proteinExistence type="predicted"/>
<gene>
    <name evidence="1" type="ORF">L484_013343</name>
</gene>
<keyword evidence="2" id="KW-1185">Reference proteome</keyword>
<evidence type="ECO:0000313" key="2">
    <source>
        <dbReference type="Proteomes" id="UP000030645"/>
    </source>
</evidence>
<name>W9S5T4_9ROSA</name>
<dbReference type="Proteomes" id="UP000030645">
    <property type="component" value="Unassembled WGS sequence"/>
</dbReference>
<sequence length="66" mass="7296">MSQIARDSGEQAPLEARLKKLTSKARRVGLTTFLFIMAEPELEYIGRKVVESISFENGKKASPSAI</sequence>
<accession>W9S5T4</accession>
<organism evidence="1 2">
    <name type="scientific">Morus notabilis</name>
    <dbReference type="NCBI Taxonomy" id="981085"/>
    <lineage>
        <taxon>Eukaryota</taxon>
        <taxon>Viridiplantae</taxon>
        <taxon>Streptophyta</taxon>
        <taxon>Embryophyta</taxon>
        <taxon>Tracheophyta</taxon>
        <taxon>Spermatophyta</taxon>
        <taxon>Magnoliopsida</taxon>
        <taxon>eudicotyledons</taxon>
        <taxon>Gunneridae</taxon>
        <taxon>Pentapetalae</taxon>
        <taxon>rosids</taxon>
        <taxon>fabids</taxon>
        <taxon>Rosales</taxon>
        <taxon>Moraceae</taxon>
        <taxon>Moreae</taxon>
        <taxon>Morus</taxon>
    </lineage>
</organism>
<evidence type="ECO:0000313" key="1">
    <source>
        <dbReference type="EMBL" id="EXC16762.1"/>
    </source>
</evidence>